<organism evidence="3 4">
    <name type="scientific">Hondaea fermentalgiana</name>
    <dbReference type="NCBI Taxonomy" id="2315210"/>
    <lineage>
        <taxon>Eukaryota</taxon>
        <taxon>Sar</taxon>
        <taxon>Stramenopiles</taxon>
        <taxon>Bigyra</taxon>
        <taxon>Labyrinthulomycetes</taxon>
        <taxon>Thraustochytrida</taxon>
        <taxon>Thraustochytriidae</taxon>
        <taxon>Hondaea</taxon>
    </lineage>
</organism>
<feature type="region of interest" description="Disordered" evidence="2">
    <location>
        <begin position="1"/>
        <end position="44"/>
    </location>
</feature>
<evidence type="ECO:0000313" key="4">
    <source>
        <dbReference type="Proteomes" id="UP000241890"/>
    </source>
</evidence>
<feature type="compositionally biased region" description="Low complexity" evidence="2">
    <location>
        <begin position="1"/>
        <end position="31"/>
    </location>
</feature>
<comment type="caution">
    <text evidence="3">The sequence shown here is derived from an EMBL/GenBank/DDBJ whole genome shotgun (WGS) entry which is preliminary data.</text>
</comment>
<sequence length="374" mass="41580">MPGRALTSSSTSTSSSGSTLTSNSLPNSSSTAEDHRSGRGAPGDALQRLNTLVASAEAEAELLAKVCAQYEAAVEARAAPARVKRNKADSPSSTTSHLIANTTSAITIAKVAPGLSKAKVTANHKLEVLPVPEPFDQTFEPVERPPDYGKLRKELASERQRLQRARRLFMQRAAPQVLCEKDGLYRIAPRFGGSDEIARDQEAELVRAEAKVLVHKLRELRGQSEVMRMPEDVPAQQSIEMIFPMWLQFNLVLERCEALKARADRLARLETEPALSEVDVHLMHFEDELLAMGKRAFKLKQGQPAKQVHELVVKPLRSDLERLATREVLQVLREAASSPVLTRDLREFAQFYRMAWRFAAAPDQDARVSFIMEH</sequence>
<feature type="region of interest" description="Disordered" evidence="2">
    <location>
        <begin position="77"/>
        <end position="96"/>
    </location>
</feature>
<dbReference type="AlphaFoldDB" id="A0A2R5G6N8"/>
<gene>
    <name evidence="3" type="ORF">FCC1311_029382</name>
</gene>
<dbReference type="Proteomes" id="UP000241890">
    <property type="component" value="Unassembled WGS sequence"/>
</dbReference>
<keyword evidence="1" id="KW-0175">Coiled coil</keyword>
<accession>A0A2R5G6N8</accession>
<keyword evidence="4" id="KW-1185">Reference proteome</keyword>
<feature type="coiled-coil region" evidence="1">
    <location>
        <begin position="46"/>
        <end position="73"/>
    </location>
</feature>
<proteinExistence type="predicted"/>
<dbReference type="EMBL" id="BEYU01000022">
    <property type="protein sequence ID" value="GBG26717.1"/>
    <property type="molecule type" value="Genomic_DNA"/>
</dbReference>
<evidence type="ECO:0000256" key="2">
    <source>
        <dbReference type="SAM" id="MobiDB-lite"/>
    </source>
</evidence>
<evidence type="ECO:0000256" key="1">
    <source>
        <dbReference type="SAM" id="Coils"/>
    </source>
</evidence>
<reference evidence="3 4" key="1">
    <citation type="submission" date="2017-12" db="EMBL/GenBank/DDBJ databases">
        <title>Sequencing, de novo assembly and annotation of complete genome of a new Thraustochytrid species, strain FCC1311.</title>
        <authorList>
            <person name="Sedici K."/>
            <person name="Godart F."/>
            <person name="Aiese Cigliano R."/>
            <person name="Sanseverino W."/>
            <person name="Barakat M."/>
            <person name="Ortet P."/>
            <person name="Marechal E."/>
            <person name="Cagnac O."/>
            <person name="Amato A."/>
        </authorList>
    </citation>
    <scope>NUCLEOTIDE SEQUENCE [LARGE SCALE GENOMIC DNA]</scope>
</reference>
<protein>
    <submittedName>
        <fullName evidence="3">Uncharacterized protein</fullName>
    </submittedName>
</protein>
<evidence type="ECO:0000313" key="3">
    <source>
        <dbReference type="EMBL" id="GBG26717.1"/>
    </source>
</evidence>
<name>A0A2R5G6N8_9STRA</name>
<dbReference type="InParanoid" id="A0A2R5G6N8"/>